<organism evidence="2 3">
    <name type="scientific">Pseudoduganella plicata</name>
    <dbReference type="NCBI Taxonomy" id="321984"/>
    <lineage>
        <taxon>Bacteria</taxon>
        <taxon>Pseudomonadati</taxon>
        <taxon>Pseudomonadota</taxon>
        <taxon>Betaproteobacteria</taxon>
        <taxon>Burkholderiales</taxon>
        <taxon>Oxalobacteraceae</taxon>
        <taxon>Telluria group</taxon>
        <taxon>Pseudoduganella</taxon>
    </lineage>
</organism>
<dbReference type="PANTHER" id="PTHR30595:SF6">
    <property type="entry name" value="SCHLAFEN ALBA-2 DOMAIN-CONTAINING PROTEIN"/>
    <property type="match status" value="1"/>
</dbReference>
<proteinExistence type="predicted"/>
<comment type="caution">
    <text evidence="2">The sequence shown here is derived from an EMBL/GenBank/DDBJ whole genome shotgun (WGS) entry which is preliminary data.</text>
</comment>
<name>A0AA87Y839_9BURK</name>
<dbReference type="Proteomes" id="UP000619512">
    <property type="component" value="Unassembled WGS sequence"/>
</dbReference>
<dbReference type="PANTHER" id="PTHR30595">
    <property type="entry name" value="GLPR-RELATED TRANSCRIPTIONAL REPRESSOR"/>
    <property type="match status" value="1"/>
</dbReference>
<protein>
    <recommendedName>
        <fullName evidence="4">ATP-dependent DNA helicase RecG C-terminal domain-containing protein</fullName>
    </recommendedName>
</protein>
<dbReference type="InterPro" id="IPR038475">
    <property type="entry name" value="RecG_C_sf"/>
</dbReference>
<evidence type="ECO:0000256" key="1">
    <source>
        <dbReference type="SAM" id="MobiDB-lite"/>
    </source>
</evidence>
<dbReference type="Pfam" id="PF13749">
    <property type="entry name" value="HATPase_c_4"/>
    <property type="match status" value="1"/>
</dbReference>
<accession>A0AA87Y839</accession>
<dbReference type="EMBL" id="BMWW01000021">
    <property type="protein sequence ID" value="GGZ11576.1"/>
    <property type="molecule type" value="Genomic_DNA"/>
</dbReference>
<reference evidence="2" key="2">
    <citation type="submission" date="2022-12" db="EMBL/GenBank/DDBJ databases">
        <authorList>
            <person name="Sun Q."/>
            <person name="Kim S."/>
        </authorList>
    </citation>
    <scope>NUCLEOTIDE SEQUENCE</scope>
    <source>
        <strain evidence="2">KCTC 12344</strain>
    </source>
</reference>
<sequence length="367" mass="41339">MPGLVLHITVKKVKDIVKSSGGDVFVRVNAGKQKIDTEEKLSRLKLDKGIITFENEWIEMPLRRVENSNSIINFLINVIPSAEPLTYLENQDLVKDNHVRVTGVLLFCDEPAVFLAKRSSIKVTRYQTKDDIGREYLKDIPLTIEGDVYNLIYNAVAETKKIIEGVKKLGEQGLESVEYPEEVLHEVIANAVLHRDYSIATDVQIRIFDNRVEVESPGKLPGHVTPRNILKAQSARNPALVRLINKFPNPPNKDVGEGLDTAFAAMEALRLKPPIITETEESVIVVIKHESLGSPEELVMKYMEMHDEITNTVARDVTGIKSENTMKNVFLRLKARNMLEPIPERKGAAAAWRKPTPQPENKKDPEN</sequence>
<dbReference type="AlphaFoldDB" id="A0AA87Y839"/>
<evidence type="ECO:0008006" key="4">
    <source>
        <dbReference type="Google" id="ProtNLM"/>
    </source>
</evidence>
<dbReference type="RefSeq" id="WP_206076750.1">
    <property type="nucleotide sequence ID" value="NZ_BMWW01000021.1"/>
</dbReference>
<gene>
    <name evidence="2" type="ORF">GCM10007388_51110</name>
</gene>
<reference evidence="2" key="1">
    <citation type="journal article" date="2014" name="Int. J. Syst. Evol. Microbiol.">
        <title>Complete genome sequence of Corynebacterium casei LMG S-19264T (=DSM 44701T), isolated from a smear-ripened cheese.</title>
        <authorList>
            <consortium name="US DOE Joint Genome Institute (JGI-PGF)"/>
            <person name="Walter F."/>
            <person name="Albersmeier A."/>
            <person name="Kalinowski J."/>
            <person name="Ruckert C."/>
        </authorList>
    </citation>
    <scope>NUCLEOTIDE SEQUENCE</scope>
    <source>
        <strain evidence="2">KCTC 12344</strain>
    </source>
</reference>
<dbReference type="Gene3D" id="3.30.565.60">
    <property type="match status" value="1"/>
</dbReference>
<evidence type="ECO:0000313" key="3">
    <source>
        <dbReference type="Proteomes" id="UP000619512"/>
    </source>
</evidence>
<feature type="region of interest" description="Disordered" evidence="1">
    <location>
        <begin position="342"/>
        <end position="367"/>
    </location>
</feature>
<evidence type="ECO:0000313" key="2">
    <source>
        <dbReference type="EMBL" id="GGZ11576.1"/>
    </source>
</evidence>